<dbReference type="GO" id="GO:0000333">
    <property type="term" value="C:telomerase catalytic core complex"/>
    <property type="evidence" value="ECO:0007669"/>
    <property type="project" value="TreeGrafter"/>
</dbReference>
<dbReference type="PANTHER" id="PTHR12066:SF0">
    <property type="entry name" value="TELOMERASE REVERSE TRANSCRIPTASE"/>
    <property type="match status" value="1"/>
</dbReference>
<gene>
    <name evidence="9" type="ORF">Slati_0329600</name>
</gene>
<dbReference type="Pfam" id="PF12009">
    <property type="entry name" value="Telomerase_RBD"/>
    <property type="match status" value="1"/>
</dbReference>
<evidence type="ECO:0000256" key="7">
    <source>
        <dbReference type="RuleBase" id="RU365061"/>
    </source>
</evidence>
<organism evidence="9">
    <name type="scientific">Sesamum latifolium</name>
    <dbReference type="NCBI Taxonomy" id="2727402"/>
    <lineage>
        <taxon>Eukaryota</taxon>
        <taxon>Viridiplantae</taxon>
        <taxon>Streptophyta</taxon>
        <taxon>Embryophyta</taxon>
        <taxon>Tracheophyta</taxon>
        <taxon>Spermatophyta</taxon>
        <taxon>Magnoliopsida</taxon>
        <taxon>eudicotyledons</taxon>
        <taxon>Gunneridae</taxon>
        <taxon>Pentapetalae</taxon>
        <taxon>asterids</taxon>
        <taxon>lamiids</taxon>
        <taxon>Lamiales</taxon>
        <taxon>Pedaliaceae</taxon>
        <taxon>Sesamum</taxon>
    </lineage>
</organism>
<keyword evidence="7" id="KW-0158">Chromosome</keyword>
<evidence type="ECO:0000256" key="6">
    <source>
        <dbReference type="ARBA" id="ARBA00048173"/>
    </source>
</evidence>
<comment type="function">
    <text evidence="7">Telomerase is a ribonucleoprotein enzyme essential for the replication of chromosome termini in most eukaryotes. It elongates telomeres. It is a reverse transcriptase that adds simple sequence repeats to chromosome ends by copying a template sequence within the RNA component of the enzyme.</text>
</comment>
<reference evidence="9" key="2">
    <citation type="journal article" date="2024" name="Plant">
        <title>Genomic evolution and insights into agronomic trait innovations of Sesamum species.</title>
        <authorList>
            <person name="Miao H."/>
            <person name="Wang L."/>
            <person name="Qu L."/>
            <person name="Liu H."/>
            <person name="Sun Y."/>
            <person name="Le M."/>
            <person name="Wang Q."/>
            <person name="Wei S."/>
            <person name="Zheng Y."/>
            <person name="Lin W."/>
            <person name="Duan Y."/>
            <person name="Cao H."/>
            <person name="Xiong S."/>
            <person name="Wang X."/>
            <person name="Wei L."/>
            <person name="Li C."/>
            <person name="Ma Q."/>
            <person name="Ju M."/>
            <person name="Zhao R."/>
            <person name="Li G."/>
            <person name="Mu C."/>
            <person name="Tian Q."/>
            <person name="Mei H."/>
            <person name="Zhang T."/>
            <person name="Gao T."/>
            <person name="Zhang H."/>
        </authorList>
    </citation>
    <scope>NUCLEOTIDE SEQUENCE</scope>
    <source>
        <strain evidence="9">KEN1</strain>
    </source>
</reference>
<dbReference type="GO" id="GO:0007004">
    <property type="term" value="P:telomere maintenance via telomerase"/>
    <property type="evidence" value="ECO:0007669"/>
    <property type="project" value="TreeGrafter"/>
</dbReference>
<comment type="caution">
    <text evidence="9">The sequence shown here is derived from an EMBL/GenBank/DDBJ whole genome shotgun (WGS) entry which is preliminary data.</text>
</comment>
<keyword evidence="7" id="KW-0539">Nucleus</keyword>
<dbReference type="SMART" id="SM00975">
    <property type="entry name" value="Telomerase_RBD"/>
    <property type="match status" value="1"/>
</dbReference>
<evidence type="ECO:0000256" key="1">
    <source>
        <dbReference type="ARBA" id="ARBA00022679"/>
    </source>
</evidence>
<name>A0AAW2YF86_9LAMI</name>
<dbReference type="GO" id="GO:0070034">
    <property type="term" value="F:telomerase RNA binding"/>
    <property type="evidence" value="ECO:0007669"/>
    <property type="project" value="TreeGrafter"/>
</dbReference>
<dbReference type="AlphaFoldDB" id="A0AAW2YF86"/>
<keyword evidence="4 7" id="KW-0460">Magnesium</keyword>
<dbReference type="EC" id="2.7.7.49" evidence="7"/>
<dbReference type="InterPro" id="IPR003545">
    <property type="entry name" value="Telomerase_RT"/>
</dbReference>
<comment type="subcellular location">
    <subcellularLocation>
        <location evidence="7">Nucleus</location>
    </subcellularLocation>
    <subcellularLocation>
        <location evidence="7">Chromosome</location>
        <location evidence="7">Telomere</location>
    </subcellularLocation>
</comment>
<dbReference type="GO" id="GO:0042162">
    <property type="term" value="F:telomeric DNA binding"/>
    <property type="evidence" value="ECO:0007669"/>
    <property type="project" value="TreeGrafter"/>
</dbReference>
<comment type="catalytic activity">
    <reaction evidence="6 7">
        <text>DNA(n) + a 2'-deoxyribonucleoside 5'-triphosphate = DNA(n+1) + diphosphate</text>
        <dbReference type="Rhea" id="RHEA:22508"/>
        <dbReference type="Rhea" id="RHEA-COMP:17339"/>
        <dbReference type="Rhea" id="RHEA-COMP:17340"/>
        <dbReference type="ChEBI" id="CHEBI:33019"/>
        <dbReference type="ChEBI" id="CHEBI:61560"/>
        <dbReference type="ChEBI" id="CHEBI:173112"/>
        <dbReference type="EC" id="2.7.7.49"/>
    </reaction>
</comment>
<evidence type="ECO:0000259" key="8">
    <source>
        <dbReference type="SMART" id="SM00975"/>
    </source>
</evidence>
<keyword evidence="3 7" id="KW-0479">Metal-binding</keyword>
<comment type="similarity">
    <text evidence="7">Belongs to the reverse transcriptase family. Telomerase subfamily.</text>
</comment>
<feature type="domain" description="Telomerase ribonucleoprotein complex - RNA-binding" evidence="8">
    <location>
        <begin position="19"/>
        <end position="144"/>
    </location>
</feature>
<dbReference type="EMBL" id="JACGWN010000001">
    <property type="protein sequence ID" value="KAL0464420.1"/>
    <property type="molecule type" value="Genomic_DNA"/>
</dbReference>
<dbReference type="PANTHER" id="PTHR12066">
    <property type="entry name" value="TELOMERASE REVERSE TRANSCRIPTASE"/>
    <property type="match status" value="1"/>
</dbReference>
<keyword evidence="1 7" id="KW-0808">Transferase</keyword>
<keyword evidence="7" id="KW-0779">Telomere</keyword>
<dbReference type="Gene3D" id="1.10.132.70">
    <property type="match status" value="1"/>
</dbReference>
<protein>
    <recommendedName>
        <fullName evidence="7">Telomerase reverse transcriptase</fullName>
        <ecNumber evidence="7">2.7.7.49</ecNumber>
    </recommendedName>
    <alternativeName>
        <fullName evidence="7">Telomerase catalytic subunit</fullName>
    </alternativeName>
</protein>
<evidence type="ECO:0000256" key="2">
    <source>
        <dbReference type="ARBA" id="ARBA00022695"/>
    </source>
</evidence>
<keyword evidence="5 7" id="KW-0695">RNA-directed DNA polymerase</keyword>
<dbReference type="InterPro" id="IPR021891">
    <property type="entry name" value="Telomerase_RBD"/>
</dbReference>
<proteinExistence type="inferred from homology"/>
<dbReference type="GO" id="GO:0046872">
    <property type="term" value="F:metal ion binding"/>
    <property type="evidence" value="ECO:0007669"/>
    <property type="project" value="UniProtKB-KW"/>
</dbReference>
<reference evidence="9" key="1">
    <citation type="submission" date="2020-06" db="EMBL/GenBank/DDBJ databases">
        <authorList>
            <person name="Li T."/>
            <person name="Hu X."/>
            <person name="Zhang T."/>
            <person name="Song X."/>
            <person name="Zhang H."/>
            <person name="Dai N."/>
            <person name="Sheng W."/>
            <person name="Hou X."/>
            <person name="Wei L."/>
        </authorList>
    </citation>
    <scope>NUCLEOTIDE SEQUENCE</scope>
    <source>
        <strain evidence="9">KEN1</strain>
        <tissue evidence="9">Leaf</tissue>
    </source>
</reference>
<evidence type="ECO:0000256" key="5">
    <source>
        <dbReference type="ARBA" id="ARBA00022918"/>
    </source>
</evidence>
<accession>A0AAW2YF86</accession>
<dbReference type="GO" id="GO:0003720">
    <property type="term" value="F:telomerase activity"/>
    <property type="evidence" value="ECO:0007669"/>
    <property type="project" value="InterPro"/>
</dbReference>
<evidence type="ECO:0000313" key="9">
    <source>
        <dbReference type="EMBL" id="KAL0464420.1"/>
    </source>
</evidence>
<sequence length="147" mass="17001">MITEASIDQLERVSVIAPREVVSFIWAICRRIVPSPLLGEPSNWRILRRNISKFIQLRKFEKFSLKECIHELKISNFLLSNKHHADLHGGCGELGISDIARHAILQCWMFWFFTSLVSPLVKANFYVTESEHEKQGCYITESLLGRN</sequence>
<dbReference type="GO" id="GO:0000781">
    <property type="term" value="C:chromosome, telomeric region"/>
    <property type="evidence" value="ECO:0007669"/>
    <property type="project" value="UniProtKB-SubCell"/>
</dbReference>
<evidence type="ECO:0000256" key="4">
    <source>
        <dbReference type="ARBA" id="ARBA00022842"/>
    </source>
</evidence>
<keyword evidence="2 7" id="KW-0548">Nucleotidyltransferase</keyword>
<evidence type="ECO:0000256" key="3">
    <source>
        <dbReference type="ARBA" id="ARBA00022723"/>
    </source>
</evidence>